<gene>
    <name evidence="2" type="ORF">P5673_000760</name>
</gene>
<feature type="compositionally biased region" description="Basic and acidic residues" evidence="1">
    <location>
        <begin position="246"/>
        <end position="257"/>
    </location>
</feature>
<evidence type="ECO:0000256" key="1">
    <source>
        <dbReference type="SAM" id="MobiDB-lite"/>
    </source>
</evidence>
<reference evidence="2" key="1">
    <citation type="journal article" date="2023" name="G3 (Bethesda)">
        <title>Whole genome assembly and annotation of the endangered Caribbean coral Acropora cervicornis.</title>
        <authorList>
            <person name="Selwyn J.D."/>
            <person name="Vollmer S.V."/>
        </authorList>
    </citation>
    <scope>NUCLEOTIDE SEQUENCE</scope>
    <source>
        <strain evidence="2">K2</strain>
    </source>
</reference>
<accession>A0AAD9R7K1</accession>
<organism evidence="2 3">
    <name type="scientific">Acropora cervicornis</name>
    <name type="common">Staghorn coral</name>
    <dbReference type="NCBI Taxonomy" id="6130"/>
    <lineage>
        <taxon>Eukaryota</taxon>
        <taxon>Metazoa</taxon>
        <taxon>Cnidaria</taxon>
        <taxon>Anthozoa</taxon>
        <taxon>Hexacorallia</taxon>
        <taxon>Scleractinia</taxon>
        <taxon>Astrocoeniina</taxon>
        <taxon>Acroporidae</taxon>
        <taxon>Acropora</taxon>
    </lineage>
</organism>
<reference evidence="2" key="2">
    <citation type="journal article" date="2023" name="Science">
        <title>Genomic signatures of disease resistance in endangered staghorn corals.</title>
        <authorList>
            <person name="Vollmer S.V."/>
            <person name="Selwyn J.D."/>
            <person name="Despard B.A."/>
            <person name="Roesel C.L."/>
        </authorList>
    </citation>
    <scope>NUCLEOTIDE SEQUENCE</scope>
    <source>
        <strain evidence="2">K2</strain>
    </source>
</reference>
<feature type="compositionally biased region" description="Low complexity" evidence="1">
    <location>
        <begin position="234"/>
        <end position="244"/>
    </location>
</feature>
<evidence type="ECO:0000313" key="2">
    <source>
        <dbReference type="EMBL" id="KAK2574573.1"/>
    </source>
</evidence>
<feature type="region of interest" description="Disordered" evidence="1">
    <location>
        <begin position="232"/>
        <end position="257"/>
    </location>
</feature>
<comment type="caution">
    <text evidence="2">The sequence shown here is derived from an EMBL/GenBank/DDBJ whole genome shotgun (WGS) entry which is preliminary data.</text>
</comment>
<sequence length="390" mass="43200">MDSTPLSEVPRSHNAGFTPGHCVNGDLLKRVGVDTPAKPINVHTDAKPSLESSSLCKIQLSENSLPVLTLQSLANAERLDEITEIRVADGSFVKQEANANSSVKVKQSADTDAMRIQQPQLKEVPDNQSCIAPHSPRIDIICADGTPKNQKFVNSHRKSLEQGTQERKVFNGRTLVLDCSQKNGLSLDKGKFRKPFKPPENRESTVLNCTKTKNSEGEGFLEEQCCSSPELFATPSTSPISSPSKQGDKELAISESEDRTCAKLESINLACREPSKIESTENQAVNAGRDYEYEGEDKKSERFVKQDMVENSVTTDTNNETVPPERNLHFRSKVTLCSNALQQRDFLDDVNDDFAEKGSEIKVECDPKLLEFFHDLYCSDCWGGNSKTKL</sequence>
<protein>
    <submittedName>
        <fullName evidence="2">Uncharacterized protein</fullName>
    </submittedName>
</protein>
<evidence type="ECO:0000313" key="3">
    <source>
        <dbReference type="Proteomes" id="UP001249851"/>
    </source>
</evidence>
<proteinExistence type="predicted"/>
<name>A0AAD9R7K1_ACRCE</name>
<dbReference type="Proteomes" id="UP001249851">
    <property type="component" value="Unassembled WGS sequence"/>
</dbReference>
<keyword evidence="3" id="KW-1185">Reference proteome</keyword>
<dbReference type="AlphaFoldDB" id="A0AAD9R7K1"/>
<dbReference type="EMBL" id="JARQWQ010000001">
    <property type="protein sequence ID" value="KAK2574573.1"/>
    <property type="molecule type" value="Genomic_DNA"/>
</dbReference>